<accession>A8R0J1</accession>
<dbReference type="SUPFAM" id="SSF46894">
    <property type="entry name" value="C-terminal effector domain of the bipartite response regulators"/>
    <property type="match status" value="1"/>
</dbReference>
<dbReference type="EMBL" id="AB303063">
    <property type="protein sequence ID" value="BAF92590.1"/>
    <property type="molecule type" value="Genomic_DNA"/>
</dbReference>
<evidence type="ECO:0000313" key="1">
    <source>
        <dbReference type="EMBL" id="ACJ24864.1"/>
    </source>
</evidence>
<name>A8R0J1_9ACTN</name>
<dbReference type="AlphaFoldDB" id="A8R0J1"/>
<proteinExistence type="predicted"/>
<reference evidence="1" key="2">
    <citation type="submission" date="2008-10" db="EMBL/GenBank/DDBJ databases">
        <title>Deciphering pactamycin biosynthesis and engineered production of new pactamycin analogs.</title>
        <authorList>
            <person name="Ito T."/>
            <person name="Roongsawang N."/>
            <person name="Shirasaka N."/>
            <person name="Lu W."/>
            <person name="Flatt P."/>
            <person name="Kasanah N."/>
            <person name="Miranda C."/>
            <person name="Mahmud T."/>
        </authorList>
    </citation>
    <scope>NUCLEOTIDE SEQUENCE</scope>
    <source>
        <strain evidence="1">ATCC 27456</strain>
    </source>
</reference>
<dbReference type="InterPro" id="IPR036388">
    <property type="entry name" value="WH-like_DNA-bd_sf"/>
</dbReference>
<dbReference type="Gene3D" id="1.10.10.10">
    <property type="entry name" value="Winged helix-like DNA-binding domain superfamily/Winged helix DNA-binding domain"/>
    <property type="match status" value="1"/>
</dbReference>
<evidence type="ECO:0000313" key="2">
    <source>
        <dbReference type="EMBL" id="BAF92590.1"/>
    </source>
</evidence>
<dbReference type="GO" id="GO:0006355">
    <property type="term" value="P:regulation of DNA-templated transcription"/>
    <property type="evidence" value="ECO:0007669"/>
    <property type="project" value="InterPro"/>
</dbReference>
<sequence length="216" mass="22543">MKGFPVYVLAQSLTPEDLAILADACAEVGLTLHHSEPGSAPPDPSDALLVSFHRVGADPAGGPTAQELKEIGGYAVAVLDGIAAGAVLAAVTNGYSFTLASPLRRPRLVETLTYLKHITPPENTQVLTLDGAGSLHSPSKSTPVTDAEAGLLRMLAARPGQIVSREDLTEATGGEDVSRVTSVLKQKLLDIDSGAKLLKIPHLGFRLVGTVRQDAR</sequence>
<organism evidence="2">
    <name type="scientific">Streptomyces pactum</name>
    <dbReference type="NCBI Taxonomy" id="68249"/>
    <lineage>
        <taxon>Bacteria</taxon>
        <taxon>Bacillati</taxon>
        <taxon>Actinomycetota</taxon>
        <taxon>Actinomycetes</taxon>
        <taxon>Kitasatosporales</taxon>
        <taxon>Streptomycetaceae</taxon>
        <taxon>Streptomyces</taxon>
    </lineage>
</organism>
<gene>
    <name evidence="2" type="primary">pctH</name>
    <name evidence="1" type="synonym">ptmF</name>
</gene>
<dbReference type="InterPro" id="IPR016032">
    <property type="entry name" value="Sig_transdc_resp-reg_C-effctor"/>
</dbReference>
<dbReference type="EMBL" id="FJ392609">
    <property type="protein sequence ID" value="ACJ24864.1"/>
    <property type="molecule type" value="Genomic_DNA"/>
</dbReference>
<reference evidence="2" key="1">
    <citation type="journal article" date="2007" name="J. Antibiot.">
        <title>Cloning of the pactamycin biosynthetic gene cluster and characterization of a crucial glycosyltransferase prior to a unique cyclopentane ring formation.</title>
        <authorList>
            <person name="Kudo F."/>
            <person name="Kasama Y."/>
            <person name="Hirayama T."/>
            <person name="Eguchi T."/>
        </authorList>
    </citation>
    <scope>NUCLEOTIDE SEQUENCE</scope>
    <source>
        <strain evidence="2">NBRC 13433</strain>
    </source>
</reference>
<dbReference type="GO" id="GO:0003677">
    <property type="term" value="F:DNA binding"/>
    <property type="evidence" value="ECO:0007669"/>
    <property type="project" value="InterPro"/>
</dbReference>
<protein>
    <submittedName>
        <fullName evidence="1">Two component transcriptional regulator</fullName>
    </submittedName>
</protein>